<dbReference type="SUPFAM" id="SSF63712">
    <property type="entry name" value="Nicotinic receptor ligand binding domain-like"/>
    <property type="match status" value="1"/>
</dbReference>
<keyword evidence="4" id="KW-1185">Reference proteome</keyword>
<dbReference type="InterPro" id="IPR006201">
    <property type="entry name" value="Neur_channel"/>
</dbReference>
<gene>
    <name evidence="3" type="ORF">Fcan01_18331</name>
</gene>
<reference evidence="3 4" key="1">
    <citation type="submission" date="2015-12" db="EMBL/GenBank/DDBJ databases">
        <title>The genome of Folsomia candida.</title>
        <authorList>
            <person name="Faddeeva A."/>
            <person name="Derks M.F."/>
            <person name="Anvar Y."/>
            <person name="Smit S."/>
            <person name="Van Straalen N."/>
            <person name="Roelofs D."/>
        </authorList>
    </citation>
    <scope>NUCLEOTIDE SEQUENCE [LARGE SCALE GENOMIC DNA]</scope>
    <source>
        <strain evidence="3 4">VU population</strain>
        <tissue evidence="3">Whole body</tissue>
    </source>
</reference>
<proteinExistence type="predicted"/>
<feature type="domain" description="Neurotransmitter-gated ion-channel ligand-binding" evidence="2">
    <location>
        <begin position="31"/>
        <end position="245"/>
    </location>
</feature>
<organism evidence="3 4">
    <name type="scientific">Folsomia candida</name>
    <name type="common">Springtail</name>
    <dbReference type="NCBI Taxonomy" id="158441"/>
    <lineage>
        <taxon>Eukaryota</taxon>
        <taxon>Metazoa</taxon>
        <taxon>Ecdysozoa</taxon>
        <taxon>Arthropoda</taxon>
        <taxon>Hexapoda</taxon>
        <taxon>Collembola</taxon>
        <taxon>Entomobryomorpha</taxon>
        <taxon>Isotomoidea</taxon>
        <taxon>Isotomidae</taxon>
        <taxon>Proisotominae</taxon>
        <taxon>Folsomia</taxon>
    </lineage>
</organism>
<dbReference type="STRING" id="158441.A0A226DP60"/>
<dbReference type="InterPro" id="IPR036734">
    <property type="entry name" value="Neur_chan_lig-bd_sf"/>
</dbReference>
<dbReference type="Proteomes" id="UP000198287">
    <property type="component" value="Unassembled WGS sequence"/>
</dbReference>
<evidence type="ECO:0000256" key="1">
    <source>
        <dbReference type="SAM" id="SignalP"/>
    </source>
</evidence>
<evidence type="ECO:0000313" key="3">
    <source>
        <dbReference type="EMBL" id="OXA47013.1"/>
    </source>
</evidence>
<dbReference type="GO" id="GO:0005230">
    <property type="term" value="F:extracellular ligand-gated monoatomic ion channel activity"/>
    <property type="evidence" value="ECO:0007669"/>
    <property type="project" value="InterPro"/>
</dbReference>
<sequence length="246" mass="27439">MKSIILLALVAVAAAGHHGTVNSMQQVKVKELYDSIVTKDYYPNLRPYGVNGTDATFVTVQLRDVKILNVDETKGLFTFQTYARKSWIDPRLAYNDTTVSYIPIRDCKSLWAPDIFFLDGVESSTFPLSAHHVPRTGRIFPSGRVFYSFRLTQTIHCPAIYTTGVKEITCPVRLGSYGFYTDEVQVAFKEGADYTGVNVVKDVVIPKFTFGGVTTQQTCTTASTTRSADHDHVHSCVQADFKFIRA</sequence>
<dbReference type="Pfam" id="PF02931">
    <property type="entry name" value="Neur_chan_LBD"/>
    <property type="match status" value="1"/>
</dbReference>
<name>A0A226DP60_FOLCA</name>
<dbReference type="AlphaFoldDB" id="A0A226DP60"/>
<feature type="signal peptide" evidence="1">
    <location>
        <begin position="1"/>
        <end position="15"/>
    </location>
</feature>
<keyword evidence="1" id="KW-0732">Signal</keyword>
<dbReference type="InterPro" id="IPR006202">
    <property type="entry name" value="Neur_chan_lig-bd"/>
</dbReference>
<feature type="chain" id="PRO_5012240232" evidence="1">
    <location>
        <begin position="16"/>
        <end position="246"/>
    </location>
</feature>
<dbReference type="Gene3D" id="2.70.170.10">
    <property type="entry name" value="Neurotransmitter-gated ion-channel ligand-binding domain"/>
    <property type="match status" value="1"/>
</dbReference>
<evidence type="ECO:0000313" key="4">
    <source>
        <dbReference type="Proteomes" id="UP000198287"/>
    </source>
</evidence>
<evidence type="ECO:0000259" key="2">
    <source>
        <dbReference type="Pfam" id="PF02931"/>
    </source>
</evidence>
<dbReference type="GO" id="GO:0004888">
    <property type="term" value="F:transmembrane signaling receptor activity"/>
    <property type="evidence" value="ECO:0007669"/>
    <property type="project" value="InterPro"/>
</dbReference>
<dbReference type="GO" id="GO:0016020">
    <property type="term" value="C:membrane"/>
    <property type="evidence" value="ECO:0007669"/>
    <property type="project" value="InterPro"/>
</dbReference>
<comment type="caution">
    <text evidence="3">The sequence shown here is derived from an EMBL/GenBank/DDBJ whole genome shotgun (WGS) entry which is preliminary data.</text>
</comment>
<dbReference type="PANTHER" id="PTHR18945">
    <property type="entry name" value="NEUROTRANSMITTER GATED ION CHANNEL"/>
    <property type="match status" value="1"/>
</dbReference>
<accession>A0A226DP60</accession>
<dbReference type="EMBL" id="LNIX01000014">
    <property type="protein sequence ID" value="OXA47013.1"/>
    <property type="molecule type" value="Genomic_DNA"/>
</dbReference>
<protein>
    <submittedName>
        <fullName evidence="3">Glutamate-gated chloride channel</fullName>
    </submittedName>
</protein>